<keyword evidence="10 12" id="KW-0539">Nucleus</keyword>
<dbReference type="InterPro" id="IPR042541">
    <property type="entry name" value="BART_sf"/>
</dbReference>
<evidence type="ECO:0000256" key="7">
    <source>
        <dbReference type="ARBA" id="ARBA00023069"/>
    </source>
</evidence>
<evidence type="ECO:0000259" key="13">
    <source>
        <dbReference type="Pfam" id="PF11527"/>
    </source>
</evidence>
<dbReference type="InterPro" id="IPR023379">
    <property type="entry name" value="BART_dom"/>
</dbReference>
<evidence type="ECO:0000313" key="15">
    <source>
        <dbReference type="Proteomes" id="UP001458880"/>
    </source>
</evidence>
<comment type="subcellular location">
    <subcellularLocation>
        <location evidence="1 12">Cytoplasm</location>
        <location evidence="1 12">Cytoskeleton</location>
        <location evidence="1 12">Cilium basal body</location>
    </subcellularLocation>
    <subcellularLocation>
        <location evidence="3 12">Cytoplasm</location>
        <location evidence="3 12">Cytoskeleton</location>
        <location evidence="3 12">Microtubule organizing center</location>
        <location evidence="3 12">Centrosome</location>
    </subcellularLocation>
    <subcellularLocation>
        <location evidence="12">Cytoplasm</location>
    </subcellularLocation>
    <subcellularLocation>
        <location evidence="2 12">Nucleus</location>
    </subcellularLocation>
    <subcellularLocation>
        <location evidence="12">Mitochondrion intermembrane space</location>
    </subcellularLocation>
</comment>
<evidence type="ECO:0000256" key="3">
    <source>
        <dbReference type="ARBA" id="ARBA00004300"/>
    </source>
</evidence>
<proteinExistence type="inferred from homology"/>
<dbReference type="Gene3D" id="1.20.1520.10">
    <property type="entry name" value="ADP-ribosylation factor-like 2-binding protein, domain"/>
    <property type="match status" value="1"/>
</dbReference>
<comment type="similarity">
    <text evidence="4 12">Belongs to the ARL2BP family.</text>
</comment>
<protein>
    <recommendedName>
        <fullName evidence="5 12">ADP-ribosylation factor-like protein 2-binding protein</fullName>
        <shortName evidence="12">ARF-like 2-binding protein</shortName>
    </recommendedName>
</protein>
<evidence type="ECO:0000256" key="9">
    <source>
        <dbReference type="ARBA" id="ARBA00023212"/>
    </source>
</evidence>
<dbReference type="GO" id="GO:0005813">
    <property type="term" value="C:centrosome"/>
    <property type="evidence" value="ECO:0007669"/>
    <property type="project" value="UniProtKB-SubCell"/>
</dbReference>
<name>A0AAW1HTU5_POPJA</name>
<reference evidence="14 15" key="1">
    <citation type="journal article" date="2024" name="BMC Genomics">
        <title>De novo assembly and annotation of Popillia japonica's genome with initial clues to its potential as an invasive pest.</title>
        <authorList>
            <person name="Cucini C."/>
            <person name="Boschi S."/>
            <person name="Funari R."/>
            <person name="Cardaioli E."/>
            <person name="Iannotti N."/>
            <person name="Marturano G."/>
            <person name="Paoli F."/>
            <person name="Bruttini M."/>
            <person name="Carapelli A."/>
            <person name="Frati F."/>
            <person name="Nardi F."/>
        </authorList>
    </citation>
    <scope>NUCLEOTIDE SEQUENCE [LARGE SCALE GENOMIC DNA]</scope>
    <source>
        <strain evidence="14">DMR45628</strain>
    </source>
</reference>
<organism evidence="14 15">
    <name type="scientific">Popillia japonica</name>
    <name type="common">Japanese beetle</name>
    <dbReference type="NCBI Taxonomy" id="7064"/>
    <lineage>
        <taxon>Eukaryota</taxon>
        <taxon>Metazoa</taxon>
        <taxon>Ecdysozoa</taxon>
        <taxon>Arthropoda</taxon>
        <taxon>Hexapoda</taxon>
        <taxon>Insecta</taxon>
        <taxon>Pterygota</taxon>
        <taxon>Neoptera</taxon>
        <taxon>Endopterygota</taxon>
        <taxon>Coleoptera</taxon>
        <taxon>Polyphaga</taxon>
        <taxon>Scarabaeiformia</taxon>
        <taxon>Scarabaeidae</taxon>
        <taxon>Rutelinae</taxon>
        <taxon>Popillia</taxon>
    </lineage>
</organism>
<comment type="caution">
    <text evidence="14">The sequence shown here is derived from an EMBL/GenBank/DDBJ whole genome shotgun (WGS) entry which is preliminary data.</text>
</comment>
<gene>
    <name evidence="14" type="ORF">QE152_g39526</name>
</gene>
<accession>A0AAW1HTU5</accession>
<keyword evidence="11 12" id="KW-0966">Cell projection</keyword>
<evidence type="ECO:0000256" key="8">
    <source>
        <dbReference type="ARBA" id="ARBA00023128"/>
    </source>
</evidence>
<dbReference type="GO" id="GO:0005758">
    <property type="term" value="C:mitochondrial intermembrane space"/>
    <property type="evidence" value="ECO:0007669"/>
    <property type="project" value="UniProtKB-SubCell"/>
</dbReference>
<evidence type="ECO:0000256" key="11">
    <source>
        <dbReference type="ARBA" id="ARBA00023273"/>
    </source>
</evidence>
<keyword evidence="7 12" id="KW-0969">Cilium</keyword>
<evidence type="ECO:0000256" key="5">
    <source>
        <dbReference type="ARBA" id="ARBA00014849"/>
    </source>
</evidence>
<keyword evidence="6 12" id="KW-0963">Cytoplasm</keyword>
<dbReference type="Proteomes" id="UP001458880">
    <property type="component" value="Unassembled WGS sequence"/>
</dbReference>
<evidence type="ECO:0000256" key="4">
    <source>
        <dbReference type="ARBA" id="ARBA00009880"/>
    </source>
</evidence>
<keyword evidence="9 12" id="KW-0206">Cytoskeleton</keyword>
<keyword evidence="8 12" id="KW-0496">Mitochondrion</keyword>
<dbReference type="EMBL" id="JASPKY010000951">
    <property type="protein sequence ID" value="KAK9679972.1"/>
    <property type="molecule type" value="Genomic_DNA"/>
</dbReference>
<dbReference type="GO" id="GO:0005634">
    <property type="term" value="C:nucleus"/>
    <property type="evidence" value="ECO:0007669"/>
    <property type="project" value="UniProtKB-SubCell"/>
</dbReference>
<feature type="domain" description="BART" evidence="13">
    <location>
        <begin position="21"/>
        <end position="134"/>
    </location>
</feature>
<dbReference type="PANTHER" id="PTHR15487:SF4">
    <property type="entry name" value="ADP-RIBOSYLATION FACTOR-LIKE PROTEIN 2-BINDING PROTEIN"/>
    <property type="match status" value="1"/>
</dbReference>
<sequence length="155" mass="18606">MNEFSDDIIFIHRSSDDTDKEFHATVGHIEDILIEDKFLELHNDFMEKHWQEFEESEENKFIYTDIFKEYQATIEKYIEEELGKKVKDFNMLAFEEELKKRPNELDSGIFDLLSTFTDFIQFKMKFLDYKAMKEGNTIDFSNDFCVSKYVLIGDK</sequence>
<evidence type="ECO:0000256" key="12">
    <source>
        <dbReference type="RuleBase" id="RU367099"/>
    </source>
</evidence>
<evidence type="ECO:0000256" key="6">
    <source>
        <dbReference type="ARBA" id="ARBA00022490"/>
    </source>
</evidence>
<dbReference type="InterPro" id="IPR038849">
    <property type="entry name" value="ARL2BP"/>
</dbReference>
<dbReference type="PANTHER" id="PTHR15487">
    <property type="entry name" value="ADP-RIBOSYLATION FACTOR-LIKE PROTEIN 2-BINDING PROTEIN"/>
    <property type="match status" value="1"/>
</dbReference>
<evidence type="ECO:0000256" key="10">
    <source>
        <dbReference type="ARBA" id="ARBA00023242"/>
    </source>
</evidence>
<evidence type="ECO:0000256" key="2">
    <source>
        <dbReference type="ARBA" id="ARBA00004123"/>
    </source>
</evidence>
<evidence type="ECO:0000256" key="1">
    <source>
        <dbReference type="ARBA" id="ARBA00004120"/>
    </source>
</evidence>
<comment type="function">
    <text evidence="12">Plays a role as an effector of the ADP-ribosylation factor-like protein 2, ARL2.</text>
</comment>
<keyword evidence="15" id="KW-1185">Reference proteome</keyword>
<evidence type="ECO:0000313" key="14">
    <source>
        <dbReference type="EMBL" id="KAK9679972.1"/>
    </source>
</evidence>
<dbReference type="GO" id="GO:0051457">
    <property type="term" value="P:maintenance of protein location in nucleus"/>
    <property type="evidence" value="ECO:0007669"/>
    <property type="project" value="TreeGrafter"/>
</dbReference>
<dbReference type="GO" id="GO:0005929">
    <property type="term" value="C:cilium"/>
    <property type="evidence" value="ECO:0007669"/>
    <property type="project" value="UniProtKB-UniRule"/>
</dbReference>
<dbReference type="Pfam" id="PF11527">
    <property type="entry name" value="ARL2_Bind_BART"/>
    <property type="match status" value="1"/>
</dbReference>
<dbReference type="AlphaFoldDB" id="A0AAW1HTU5"/>